<dbReference type="RefSeq" id="WP_055194302.1">
    <property type="nucleotide sequence ID" value="NZ_CAXSPU010000005.1"/>
</dbReference>
<evidence type="ECO:0000256" key="3">
    <source>
        <dbReference type="ARBA" id="ARBA00023082"/>
    </source>
</evidence>
<reference evidence="9 11" key="2">
    <citation type="journal article" date="2019" name="Nat. Med.">
        <title>A library of human gut bacterial isolates paired with longitudinal multiomics data enables mechanistic microbiome research.</title>
        <authorList>
            <person name="Poyet M."/>
            <person name="Groussin M."/>
            <person name="Gibbons S.M."/>
            <person name="Avila-Pacheco J."/>
            <person name="Jiang X."/>
            <person name="Kearney S.M."/>
            <person name="Perrotta A.R."/>
            <person name="Berdy B."/>
            <person name="Zhao S."/>
            <person name="Lieberman T.D."/>
            <person name="Swanson P.K."/>
            <person name="Smith M."/>
            <person name="Roesemann S."/>
            <person name="Alexander J.E."/>
            <person name="Rich S.A."/>
            <person name="Livny J."/>
            <person name="Vlamakis H."/>
            <person name="Clish C."/>
            <person name="Bullock K."/>
            <person name="Deik A."/>
            <person name="Scott J."/>
            <person name="Pierce K.A."/>
            <person name="Xavier R.J."/>
            <person name="Alm E.J."/>
        </authorList>
    </citation>
    <scope>NUCLEOTIDE SEQUENCE [LARGE SCALE GENOMIC DNA]</scope>
    <source>
        <strain evidence="9 11">BIOML-A1</strain>
    </source>
</reference>
<dbReference type="PANTHER" id="PTHR43133">
    <property type="entry name" value="RNA POLYMERASE ECF-TYPE SIGMA FACTO"/>
    <property type="match status" value="1"/>
</dbReference>
<evidence type="ECO:0000259" key="7">
    <source>
        <dbReference type="Pfam" id="PF08281"/>
    </source>
</evidence>
<dbReference type="InterPro" id="IPR036388">
    <property type="entry name" value="WH-like_DNA-bd_sf"/>
</dbReference>
<name>A0A174AQ66_9FIRM</name>
<dbReference type="SUPFAM" id="SSF88659">
    <property type="entry name" value="Sigma3 and sigma4 domains of RNA polymerase sigma factors"/>
    <property type="match status" value="1"/>
</dbReference>
<dbReference type="Pfam" id="PF08281">
    <property type="entry name" value="Sigma70_r4_2"/>
    <property type="match status" value="1"/>
</dbReference>
<dbReference type="Pfam" id="PF04542">
    <property type="entry name" value="Sigma70_r2"/>
    <property type="match status" value="1"/>
</dbReference>
<gene>
    <name evidence="8" type="primary">sigM_2</name>
    <name evidence="8" type="ORF">ERS852408_01125</name>
    <name evidence="9" type="ORF">GT576_08820</name>
</gene>
<dbReference type="InterPro" id="IPR013325">
    <property type="entry name" value="RNA_pol_sigma_r2"/>
</dbReference>
<dbReference type="SUPFAM" id="SSF88946">
    <property type="entry name" value="Sigma2 domain of RNA polymerase sigma factors"/>
    <property type="match status" value="1"/>
</dbReference>
<keyword evidence="5" id="KW-0804">Transcription</keyword>
<dbReference type="InterPro" id="IPR007627">
    <property type="entry name" value="RNA_pol_sigma70_r2"/>
</dbReference>
<evidence type="ECO:0000256" key="4">
    <source>
        <dbReference type="ARBA" id="ARBA00023125"/>
    </source>
</evidence>
<dbReference type="Proteomes" id="UP000449249">
    <property type="component" value="Unassembled WGS sequence"/>
</dbReference>
<dbReference type="Gene3D" id="1.10.10.10">
    <property type="entry name" value="Winged helix-like DNA-binding domain superfamily/Winged helix DNA-binding domain"/>
    <property type="match status" value="1"/>
</dbReference>
<dbReference type="InterPro" id="IPR014284">
    <property type="entry name" value="RNA_pol_sigma-70_dom"/>
</dbReference>
<keyword evidence="4" id="KW-0238">DNA-binding</keyword>
<dbReference type="Proteomes" id="UP000095380">
    <property type="component" value="Unassembled WGS sequence"/>
</dbReference>
<dbReference type="GO" id="GO:0003677">
    <property type="term" value="F:DNA binding"/>
    <property type="evidence" value="ECO:0007669"/>
    <property type="project" value="UniProtKB-KW"/>
</dbReference>
<accession>A0A174AQ66</accession>
<dbReference type="NCBIfam" id="TIGR02937">
    <property type="entry name" value="sigma70-ECF"/>
    <property type="match status" value="1"/>
</dbReference>
<evidence type="ECO:0000313" key="11">
    <source>
        <dbReference type="Proteomes" id="UP000449249"/>
    </source>
</evidence>
<evidence type="ECO:0000313" key="9">
    <source>
        <dbReference type="EMBL" id="MZK10441.1"/>
    </source>
</evidence>
<dbReference type="InterPro" id="IPR039425">
    <property type="entry name" value="RNA_pol_sigma-70-like"/>
</dbReference>
<evidence type="ECO:0000259" key="6">
    <source>
        <dbReference type="Pfam" id="PF04542"/>
    </source>
</evidence>
<evidence type="ECO:0000313" key="8">
    <source>
        <dbReference type="EMBL" id="CUN90009.1"/>
    </source>
</evidence>
<keyword evidence="2" id="KW-0805">Transcription regulation</keyword>
<feature type="domain" description="RNA polymerase sigma-70 region 2" evidence="6">
    <location>
        <begin position="15"/>
        <end position="80"/>
    </location>
</feature>
<sequence>MEKEFTEGDAFVAAYSEYFGVVYKEALKYSGNHHIAEEIAQDAFFTAYIQFGSESKQQIRTWMLMFARYRAMNYIRDHKREVPLAEITMADDRYPNSLIDDSSEDRVVALLKEQCFHELGIDIFRELYQKNARWYKAVTLVYYADMPQKEVAKRMGITLNALEGILKRARKWMIKRYKDQYDRLHDI</sequence>
<protein>
    <submittedName>
        <fullName evidence="8">RNA polymerase sigma factor sigM</fullName>
    </submittedName>
    <submittedName>
        <fullName evidence="9">Sigma-70 family RNA polymerase sigma factor</fullName>
    </submittedName>
</protein>
<proteinExistence type="inferred from homology"/>
<evidence type="ECO:0000256" key="5">
    <source>
        <dbReference type="ARBA" id="ARBA00023163"/>
    </source>
</evidence>
<dbReference type="GO" id="GO:0006352">
    <property type="term" value="P:DNA-templated transcription initiation"/>
    <property type="evidence" value="ECO:0007669"/>
    <property type="project" value="InterPro"/>
</dbReference>
<evidence type="ECO:0000313" key="10">
    <source>
        <dbReference type="Proteomes" id="UP000095380"/>
    </source>
</evidence>
<comment type="similarity">
    <text evidence="1">Belongs to the sigma-70 factor family. ECF subfamily.</text>
</comment>
<dbReference type="Gene3D" id="1.10.1740.10">
    <property type="match status" value="1"/>
</dbReference>
<keyword evidence="3" id="KW-0731">Sigma factor</keyword>
<evidence type="ECO:0000256" key="2">
    <source>
        <dbReference type="ARBA" id="ARBA00023015"/>
    </source>
</evidence>
<dbReference type="InterPro" id="IPR013324">
    <property type="entry name" value="RNA_pol_sigma_r3/r4-like"/>
</dbReference>
<dbReference type="GO" id="GO:0016987">
    <property type="term" value="F:sigma factor activity"/>
    <property type="evidence" value="ECO:0007669"/>
    <property type="project" value="UniProtKB-KW"/>
</dbReference>
<dbReference type="PANTHER" id="PTHR43133:SF8">
    <property type="entry name" value="RNA POLYMERASE SIGMA FACTOR HI_1459-RELATED"/>
    <property type="match status" value="1"/>
</dbReference>
<dbReference type="AlphaFoldDB" id="A0A174AQ66"/>
<dbReference type="EMBL" id="WWSH01000006">
    <property type="protein sequence ID" value="MZK10441.1"/>
    <property type="molecule type" value="Genomic_DNA"/>
</dbReference>
<dbReference type="InterPro" id="IPR013249">
    <property type="entry name" value="RNA_pol_sigma70_r4_t2"/>
</dbReference>
<evidence type="ECO:0000256" key="1">
    <source>
        <dbReference type="ARBA" id="ARBA00010641"/>
    </source>
</evidence>
<reference evidence="8 10" key="1">
    <citation type="submission" date="2015-09" db="EMBL/GenBank/DDBJ databases">
        <authorList>
            <consortium name="Pathogen Informatics"/>
        </authorList>
    </citation>
    <scope>NUCLEOTIDE SEQUENCE [LARGE SCALE GENOMIC DNA]</scope>
    <source>
        <strain evidence="8 10">2789STDY5608851</strain>
    </source>
</reference>
<dbReference type="EMBL" id="CYYM01000004">
    <property type="protein sequence ID" value="CUN90009.1"/>
    <property type="molecule type" value="Genomic_DNA"/>
</dbReference>
<feature type="domain" description="RNA polymerase sigma factor 70 region 4 type 2" evidence="7">
    <location>
        <begin position="136"/>
        <end position="173"/>
    </location>
</feature>
<organism evidence="8 10">
    <name type="scientific">Dorea longicatena</name>
    <dbReference type="NCBI Taxonomy" id="88431"/>
    <lineage>
        <taxon>Bacteria</taxon>
        <taxon>Bacillati</taxon>
        <taxon>Bacillota</taxon>
        <taxon>Clostridia</taxon>
        <taxon>Lachnospirales</taxon>
        <taxon>Lachnospiraceae</taxon>
        <taxon>Dorea</taxon>
    </lineage>
</organism>